<dbReference type="GO" id="GO:0005524">
    <property type="term" value="F:ATP binding"/>
    <property type="evidence" value="ECO:0007669"/>
    <property type="project" value="UniProtKB-KW"/>
</dbReference>
<dbReference type="GO" id="GO:0016887">
    <property type="term" value="F:ATP hydrolysis activity"/>
    <property type="evidence" value="ECO:0007669"/>
    <property type="project" value="InterPro"/>
</dbReference>
<dbReference type="SUPFAM" id="SSF52540">
    <property type="entry name" value="P-loop containing nucleoside triphosphate hydrolases"/>
    <property type="match status" value="1"/>
</dbReference>
<dbReference type="PANTHER" id="PTHR43776:SF5">
    <property type="entry name" value="ATPASE COMPONENT OF ABC-TYPE TRANSPORT SYSTEM"/>
    <property type="match status" value="1"/>
</dbReference>
<dbReference type="PROSITE" id="PS50893">
    <property type="entry name" value="ABC_TRANSPORTER_2"/>
    <property type="match status" value="1"/>
</dbReference>
<organism evidence="5">
    <name type="scientific">hydrocarbon metagenome</name>
    <dbReference type="NCBI Taxonomy" id="938273"/>
    <lineage>
        <taxon>unclassified sequences</taxon>
        <taxon>metagenomes</taxon>
        <taxon>ecological metagenomes</taxon>
    </lineage>
</organism>
<evidence type="ECO:0000256" key="3">
    <source>
        <dbReference type="ARBA" id="ARBA00022840"/>
    </source>
</evidence>
<gene>
    <name evidence="5" type="ORF">ASZ90_001897</name>
</gene>
<keyword evidence="1" id="KW-0813">Transport</keyword>
<accession>A0A0W8G506</accession>
<sequence>MLEARGLGYRHGRQGPWIFRDMDLTVAPGEAVGLFGPSGVGKTTLGNILGGYLEPEAGEVFVDGAPLPRRGYSPVQCIHQHPELAVNPRWPLSRTLCEVWSPPAALLAALGVTPGWLGRYPHELSGGELQRVVVARALGPLTRYLVADEMTVMLDALTQARLWRAVMDHCRAFGMGMLVISHDAALLPRLCSRTISL</sequence>
<name>A0A0W8G506_9ZZZZ</name>
<dbReference type="PROSITE" id="PS00211">
    <property type="entry name" value="ABC_TRANSPORTER_1"/>
    <property type="match status" value="1"/>
</dbReference>
<dbReference type="InterPro" id="IPR027417">
    <property type="entry name" value="P-loop_NTPase"/>
</dbReference>
<evidence type="ECO:0000259" key="4">
    <source>
        <dbReference type="PROSITE" id="PS50893"/>
    </source>
</evidence>
<dbReference type="PANTHER" id="PTHR43776">
    <property type="entry name" value="TRANSPORT ATP-BINDING PROTEIN"/>
    <property type="match status" value="1"/>
</dbReference>
<dbReference type="InterPro" id="IPR003593">
    <property type="entry name" value="AAA+_ATPase"/>
</dbReference>
<feature type="domain" description="ABC transporter" evidence="4">
    <location>
        <begin position="2"/>
        <end position="197"/>
    </location>
</feature>
<dbReference type="InterPro" id="IPR050319">
    <property type="entry name" value="ABC_transp_ATP-bind"/>
</dbReference>
<dbReference type="InterPro" id="IPR017871">
    <property type="entry name" value="ABC_transporter-like_CS"/>
</dbReference>
<keyword evidence="2" id="KW-0547">Nucleotide-binding</keyword>
<reference evidence="5" key="1">
    <citation type="journal article" date="2015" name="Proc. Natl. Acad. Sci. U.S.A.">
        <title>Networks of energetic and metabolic interactions define dynamics in microbial communities.</title>
        <authorList>
            <person name="Embree M."/>
            <person name="Liu J.K."/>
            <person name="Al-Bassam M.M."/>
            <person name="Zengler K."/>
        </authorList>
    </citation>
    <scope>NUCLEOTIDE SEQUENCE</scope>
</reference>
<protein>
    <submittedName>
        <fullName evidence="5">Peptide/opine/nickel uptake abc transporter (Pept) family, atp-binding protein</fullName>
    </submittedName>
</protein>
<dbReference type="Gene3D" id="3.40.50.300">
    <property type="entry name" value="P-loop containing nucleotide triphosphate hydrolases"/>
    <property type="match status" value="1"/>
</dbReference>
<evidence type="ECO:0000256" key="2">
    <source>
        <dbReference type="ARBA" id="ARBA00022741"/>
    </source>
</evidence>
<dbReference type="EMBL" id="LNQE01000244">
    <property type="protein sequence ID" value="KUG28240.1"/>
    <property type="molecule type" value="Genomic_DNA"/>
</dbReference>
<comment type="caution">
    <text evidence="5">The sequence shown here is derived from an EMBL/GenBank/DDBJ whole genome shotgun (WGS) entry which is preliminary data.</text>
</comment>
<dbReference type="Pfam" id="PF00005">
    <property type="entry name" value="ABC_tran"/>
    <property type="match status" value="1"/>
</dbReference>
<dbReference type="SMART" id="SM00382">
    <property type="entry name" value="AAA"/>
    <property type="match status" value="1"/>
</dbReference>
<dbReference type="InterPro" id="IPR003439">
    <property type="entry name" value="ABC_transporter-like_ATP-bd"/>
</dbReference>
<evidence type="ECO:0000256" key="1">
    <source>
        <dbReference type="ARBA" id="ARBA00022448"/>
    </source>
</evidence>
<proteinExistence type="predicted"/>
<evidence type="ECO:0000313" key="5">
    <source>
        <dbReference type="EMBL" id="KUG28240.1"/>
    </source>
</evidence>
<dbReference type="AlphaFoldDB" id="A0A0W8G506"/>
<keyword evidence="3 5" id="KW-0067">ATP-binding</keyword>
<dbReference type="GO" id="GO:0055085">
    <property type="term" value="P:transmembrane transport"/>
    <property type="evidence" value="ECO:0007669"/>
    <property type="project" value="UniProtKB-ARBA"/>
</dbReference>